<dbReference type="InterPro" id="IPR036565">
    <property type="entry name" value="Mur-like_cat_sf"/>
</dbReference>
<comment type="caution">
    <text evidence="27">The sequence shown here is derived from an EMBL/GenBank/DDBJ whole genome shotgun (WGS) entry which is preliminary data.</text>
</comment>
<dbReference type="SUPFAM" id="SSF53244">
    <property type="entry name" value="MurD-like peptide ligases, peptide-binding domain"/>
    <property type="match status" value="1"/>
</dbReference>
<evidence type="ECO:0000256" key="19">
    <source>
        <dbReference type="ARBA" id="ARBA00047493"/>
    </source>
</evidence>
<accession>A0A0B3XYW5</accession>
<dbReference type="Pfam" id="PF02875">
    <property type="entry name" value="Mur_ligase_C"/>
    <property type="match status" value="1"/>
</dbReference>
<dbReference type="GO" id="GO:0004326">
    <property type="term" value="F:tetrahydrofolylpolyglutamate synthase activity"/>
    <property type="evidence" value="ECO:0007669"/>
    <property type="project" value="UniProtKB-EC"/>
</dbReference>
<dbReference type="AlphaFoldDB" id="A0A0B3XYW5"/>
<evidence type="ECO:0000256" key="18">
    <source>
        <dbReference type="ARBA" id="ARBA00032510"/>
    </source>
</evidence>
<evidence type="ECO:0000256" key="17">
    <source>
        <dbReference type="ARBA" id="ARBA00030592"/>
    </source>
</evidence>
<comment type="similarity">
    <text evidence="5 23">Belongs to the folylpolyglutamate synthase family.</text>
</comment>
<dbReference type="GO" id="GO:0046656">
    <property type="term" value="P:folic acid biosynthetic process"/>
    <property type="evidence" value="ECO:0007669"/>
    <property type="project" value="UniProtKB-KW"/>
</dbReference>
<comment type="catalytic activity">
    <reaction evidence="20">
        <text>10-formyltetrahydrofolyl-(gamma-L-Glu)(n) + L-glutamate + ATP = 10-formyltetrahydrofolyl-(gamma-L-Glu)(n+1) + ADP + phosphate + H(+)</text>
        <dbReference type="Rhea" id="RHEA:51904"/>
        <dbReference type="Rhea" id="RHEA-COMP:13088"/>
        <dbReference type="Rhea" id="RHEA-COMP:14300"/>
        <dbReference type="ChEBI" id="CHEBI:15378"/>
        <dbReference type="ChEBI" id="CHEBI:29985"/>
        <dbReference type="ChEBI" id="CHEBI:30616"/>
        <dbReference type="ChEBI" id="CHEBI:43474"/>
        <dbReference type="ChEBI" id="CHEBI:134413"/>
        <dbReference type="ChEBI" id="CHEBI:456216"/>
        <dbReference type="EC" id="6.3.2.17"/>
    </reaction>
</comment>
<evidence type="ECO:0000256" key="23">
    <source>
        <dbReference type="PIRNR" id="PIRNR001563"/>
    </source>
</evidence>
<evidence type="ECO:0000256" key="21">
    <source>
        <dbReference type="ARBA" id="ARBA00049035"/>
    </source>
</evidence>
<dbReference type="PROSITE" id="PS01012">
    <property type="entry name" value="FOLYLPOLYGLU_SYNT_2"/>
    <property type="match status" value="1"/>
</dbReference>
<evidence type="ECO:0000256" key="14">
    <source>
        <dbReference type="ARBA" id="ARBA00022842"/>
    </source>
</evidence>
<dbReference type="Pfam" id="PF08245">
    <property type="entry name" value="Mur_ligase_M"/>
    <property type="match status" value="1"/>
</dbReference>
<feature type="region of interest" description="Disordered" evidence="24">
    <location>
        <begin position="1"/>
        <end position="23"/>
    </location>
</feature>
<dbReference type="RefSeq" id="WP_039222658.1">
    <property type="nucleotide sequence ID" value="NZ_JWLW01000065.1"/>
</dbReference>
<keyword evidence="15" id="KW-0289">Folate biosynthesis</keyword>
<feature type="compositionally biased region" description="Low complexity" evidence="24">
    <location>
        <begin position="11"/>
        <end position="23"/>
    </location>
</feature>
<dbReference type="InterPro" id="IPR004101">
    <property type="entry name" value="Mur_ligase_C"/>
</dbReference>
<dbReference type="FunFam" id="3.40.1190.10:FF:000004">
    <property type="entry name" value="Dihydrofolate synthase/folylpolyglutamate synthase"/>
    <property type="match status" value="1"/>
</dbReference>
<evidence type="ECO:0000256" key="9">
    <source>
        <dbReference type="ARBA" id="ARBA00019357"/>
    </source>
</evidence>
<dbReference type="InterPro" id="IPR013221">
    <property type="entry name" value="Mur_ligase_cen"/>
</dbReference>
<keyword evidence="13 23" id="KW-0067">ATP-binding</keyword>
<dbReference type="InterPro" id="IPR018109">
    <property type="entry name" value="Folylpolyglutamate_synth_CS"/>
</dbReference>
<dbReference type="Proteomes" id="UP000031197">
    <property type="component" value="Unassembled WGS sequence"/>
</dbReference>
<dbReference type="EC" id="6.3.2.12" evidence="7"/>
<dbReference type="GO" id="GO:0005524">
    <property type="term" value="F:ATP binding"/>
    <property type="evidence" value="ECO:0007669"/>
    <property type="project" value="UniProtKB-KW"/>
</dbReference>
<evidence type="ECO:0000256" key="1">
    <source>
        <dbReference type="ARBA" id="ARBA00001946"/>
    </source>
</evidence>
<evidence type="ECO:0000256" key="7">
    <source>
        <dbReference type="ARBA" id="ARBA00013023"/>
    </source>
</evidence>
<evidence type="ECO:0000256" key="24">
    <source>
        <dbReference type="SAM" id="MobiDB-lite"/>
    </source>
</evidence>
<comment type="cofactor">
    <cofactor evidence="1">
        <name>Mg(2+)</name>
        <dbReference type="ChEBI" id="CHEBI:18420"/>
    </cofactor>
</comment>
<comment type="subunit">
    <text evidence="6">Monomer.</text>
</comment>
<evidence type="ECO:0000256" key="13">
    <source>
        <dbReference type="ARBA" id="ARBA00022840"/>
    </source>
</evidence>
<evidence type="ECO:0000256" key="15">
    <source>
        <dbReference type="ARBA" id="ARBA00022909"/>
    </source>
</evidence>
<comment type="function">
    <text evidence="2">Functions in two distinct reactions of the de novo folate biosynthetic pathway. Catalyzes the addition of a glutamate residue to dihydropteroate (7,8-dihydropteroate or H2Pte) to form dihydrofolate (7,8-dihydrofolate monoglutamate or H2Pte-Glu). Also catalyzes successive additions of L-glutamate to tetrahydrofolate or 10-formyltetrahydrofolate or 5,10-methylenetetrahydrofolate, leading to folylpolyglutamate derivatives.</text>
</comment>
<sequence>MNNENNLNTGSAPHAQDASASSPSQKSLSQWLSYLESIHPSAIDMGLDRVKAVANAMGLSLRQSLVITVAGTNGKGTTCRLLEQAMLSQGKSVAVYSSPHLTDYRERVRYNGELPPANEFVNAFEFVENARKDTGSEPITLTYFEFGTLAAMKMMQSWAVDVIILEVGLGGRLDATNIIDPDLAVITTIDLDHQDWLGNTREKIAREKAGIMRKNGNAVVGELFPPSSLYDVANELQANVRWATQDFETVVASDYSEWSWKGKSNSYTSLPYPKIPLQNASTALAALELLDLLPEESVVRDIIENTTMPGRQQTISDSPLVVVDVAHNPQATTAMQDWLNRYDVSQMRVVVGMLKDKSIAETLAPLATLNAKWYVASTSGPRGCKAEVLENALVNAGTTIENIDTFQDVTSAYQRALADYQTGELILVFGSFVTVADVLAGQN</sequence>
<keyword evidence="10 23" id="KW-0436">Ligase</keyword>
<organism evidence="27 28">
    <name type="scientific">Alteromonas marina</name>
    <dbReference type="NCBI Taxonomy" id="203795"/>
    <lineage>
        <taxon>Bacteria</taxon>
        <taxon>Pseudomonadati</taxon>
        <taxon>Pseudomonadota</taxon>
        <taxon>Gammaproteobacteria</taxon>
        <taxon>Alteromonadales</taxon>
        <taxon>Alteromonadaceae</taxon>
        <taxon>Alteromonas/Salinimonas group</taxon>
        <taxon>Alteromonas</taxon>
    </lineage>
</organism>
<dbReference type="PIRSF" id="PIRSF001563">
    <property type="entry name" value="Folylpolyglu_synth"/>
    <property type="match status" value="1"/>
</dbReference>
<evidence type="ECO:0000256" key="6">
    <source>
        <dbReference type="ARBA" id="ARBA00011245"/>
    </source>
</evidence>
<dbReference type="InterPro" id="IPR036615">
    <property type="entry name" value="Mur_ligase_C_dom_sf"/>
</dbReference>
<dbReference type="Gene3D" id="3.40.1190.10">
    <property type="entry name" value="Mur-like, catalytic domain"/>
    <property type="match status" value="1"/>
</dbReference>
<evidence type="ECO:0000256" key="10">
    <source>
        <dbReference type="ARBA" id="ARBA00022598"/>
    </source>
</evidence>
<comment type="catalytic activity">
    <reaction evidence="19">
        <text>(6S)-5,6,7,8-tetrahydrofolyl-(gamma-L-Glu)(n) + L-glutamate + ATP = (6S)-5,6,7,8-tetrahydrofolyl-(gamma-L-Glu)(n+1) + ADP + phosphate + H(+)</text>
        <dbReference type="Rhea" id="RHEA:10580"/>
        <dbReference type="Rhea" id="RHEA-COMP:14738"/>
        <dbReference type="Rhea" id="RHEA-COMP:14740"/>
        <dbReference type="ChEBI" id="CHEBI:15378"/>
        <dbReference type="ChEBI" id="CHEBI:29985"/>
        <dbReference type="ChEBI" id="CHEBI:30616"/>
        <dbReference type="ChEBI" id="CHEBI:43474"/>
        <dbReference type="ChEBI" id="CHEBI:141005"/>
        <dbReference type="ChEBI" id="CHEBI:456216"/>
        <dbReference type="EC" id="6.3.2.17"/>
    </reaction>
</comment>
<comment type="catalytic activity">
    <reaction evidence="21">
        <text>(6R)-5,10-methylenetetrahydrofolyl-(gamma-L-Glu)(n) + L-glutamate + ATP = (6R)-5,10-methylenetetrahydrofolyl-(gamma-L-Glu)(n+1) + ADP + phosphate + H(+)</text>
        <dbReference type="Rhea" id="RHEA:51912"/>
        <dbReference type="Rhea" id="RHEA-COMP:13257"/>
        <dbReference type="Rhea" id="RHEA-COMP:13258"/>
        <dbReference type="ChEBI" id="CHEBI:15378"/>
        <dbReference type="ChEBI" id="CHEBI:29985"/>
        <dbReference type="ChEBI" id="CHEBI:30616"/>
        <dbReference type="ChEBI" id="CHEBI:43474"/>
        <dbReference type="ChEBI" id="CHEBI:136572"/>
        <dbReference type="ChEBI" id="CHEBI:456216"/>
        <dbReference type="EC" id="6.3.2.17"/>
    </reaction>
</comment>
<comment type="catalytic activity">
    <reaction evidence="22">
        <text>7,8-dihydropteroate + L-glutamate + ATP = 7,8-dihydrofolate + ADP + phosphate + H(+)</text>
        <dbReference type="Rhea" id="RHEA:23584"/>
        <dbReference type="ChEBI" id="CHEBI:15378"/>
        <dbReference type="ChEBI" id="CHEBI:17839"/>
        <dbReference type="ChEBI" id="CHEBI:29985"/>
        <dbReference type="ChEBI" id="CHEBI:30616"/>
        <dbReference type="ChEBI" id="CHEBI:43474"/>
        <dbReference type="ChEBI" id="CHEBI:57451"/>
        <dbReference type="ChEBI" id="CHEBI:456216"/>
        <dbReference type="EC" id="6.3.2.12"/>
    </reaction>
</comment>
<keyword evidence="12 23" id="KW-0547">Nucleotide-binding</keyword>
<dbReference type="InterPro" id="IPR001645">
    <property type="entry name" value="Folylpolyglutamate_synth"/>
</dbReference>
<dbReference type="OrthoDB" id="9809356at2"/>
<keyword evidence="11" id="KW-0479">Metal-binding</keyword>
<dbReference type="GO" id="GO:0008841">
    <property type="term" value="F:dihydrofolate synthase activity"/>
    <property type="evidence" value="ECO:0007669"/>
    <property type="project" value="UniProtKB-EC"/>
</dbReference>
<gene>
    <name evidence="27" type="ORF">RJ41_15200</name>
</gene>
<dbReference type="Gene3D" id="3.90.190.20">
    <property type="entry name" value="Mur ligase, C-terminal domain"/>
    <property type="match status" value="1"/>
</dbReference>
<dbReference type="GO" id="GO:0046654">
    <property type="term" value="P:tetrahydrofolate biosynthetic process"/>
    <property type="evidence" value="ECO:0007669"/>
    <property type="project" value="UniProtKB-UniPathway"/>
</dbReference>
<keyword evidence="28" id="KW-1185">Reference proteome</keyword>
<evidence type="ECO:0000256" key="11">
    <source>
        <dbReference type="ARBA" id="ARBA00022723"/>
    </source>
</evidence>
<feature type="compositionally biased region" description="Polar residues" evidence="24">
    <location>
        <begin position="1"/>
        <end position="10"/>
    </location>
</feature>
<dbReference type="GO" id="GO:0005737">
    <property type="term" value="C:cytoplasm"/>
    <property type="evidence" value="ECO:0007669"/>
    <property type="project" value="TreeGrafter"/>
</dbReference>
<evidence type="ECO:0000256" key="2">
    <source>
        <dbReference type="ARBA" id="ARBA00002714"/>
    </source>
</evidence>
<dbReference type="UniPathway" id="UPA00077">
    <property type="reaction ID" value="UER00157"/>
</dbReference>
<dbReference type="GO" id="GO:0046872">
    <property type="term" value="F:metal ion binding"/>
    <property type="evidence" value="ECO:0007669"/>
    <property type="project" value="UniProtKB-KW"/>
</dbReference>
<comment type="pathway">
    <text evidence="3">Cofactor biosynthesis; tetrahydrofolate biosynthesis; 7,8-dihydrofolate from 2-amino-4-hydroxy-6-hydroxymethyl-7,8-dihydropteridine diphosphate and 4-aminobenzoate: step 2/2.</text>
</comment>
<reference evidence="27 28" key="1">
    <citation type="submission" date="2014-12" db="EMBL/GenBank/DDBJ databases">
        <title>Genome sequencing of Alteromonas marina AD001.</title>
        <authorList>
            <person name="Adrian T.G.S."/>
            <person name="Chan K.G."/>
        </authorList>
    </citation>
    <scope>NUCLEOTIDE SEQUENCE [LARGE SCALE GENOMIC DNA]</scope>
    <source>
        <strain evidence="27 28">AD001</strain>
    </source>
</reference>
<evidence type="ECO:0000256" key="16">
    <source>
        <dbReference type="ARBA" id="ARBA00030048"/>
    </source>
</evidence>
<feature type="domain" description="Mur ligase central" evidence="26">
    <location>
        <begin position="69"/>
        <end position="215"/>
    </location>
</feature>
<dbReference type="NCBIfam" id="TIGR01499">
    <property type="entry name" value="folC"/>
    <property type="match status" value="1"/>
</dbReference>
<evidence type="ECO:0000256" key="4">
    <source>
        <dbReference type="ARBA" id="ARBA00005150"/>
    </source>
</evidence>
<evidence type="ECO:0000313" key="27">
    <source>
        <dbReference type="EMBL" id="KHT44919.1"/>
    </source>
</evidence>
<comment type="pathway">
    <text evidence="4">Cofactor biosynthesis; tetrahydrofolylpolyglutamate biosynthesis.</text>
</comment>
<feature type="domain" description="Mur ligase C-terminal" evidence="25">
    <location>
        <begin position="310"/>
        <end position="432"/>
    </location>
</feature>
<protein>
    <recommendedName>
        <fullName evidence="9">Dihydrofolate synthase/folylpolyglutamate synthase</fullName>
        <ecNumber evidence="7">6.3.2.12</ecNumber>
        <ecNumber evidence="8">6.3.2.17</ecNumber>
    </recommendedName>
    <alternativeName>
        <fullName evidence="18">Folylpoly-gamma-glutamate synthetase-dihydrofolate synthetase</fullName>
    </alternativeName>
    <alternativeName>
        <fullName evidence="16">Folylpolyglutamate synthetase</fullName>
    </alternativeName>
    <alternativeName>
        <fullName evidence="17">Tetrahydrofolylpolyglutamate synthase</fullName>
    </alternativeName>
</protein>
<evidence type="ECO:0000256" key="5">
    <source>
        <dbReference type="ARBA" id="ARBA00008276"/>
    </source>
</evidence>
<dbReference type="EMBL" id="JWLW01000065">
    <property type="protein sequence ID" value="KHT44919.1"/>
    <property type="molecule type" value="Genomic_DNA"/>
</dbReference>
<dbReference type="EC" id="6.3.2.17" evidence="8"/>
<evidence type="ECO:0000259" key="26">
    <source>
        <dbReference type="Pfam" id="PF08245"/>
    </source>
</evidence>
<evidence type="ECO:0000256" key="20">
    <source>
        <dbReference type="ARBA" id="ARBA00047808"/>
    </source>
</evidence>
<name>A0A0B3XYW5_9ALTE</name>
<proteinExistence type="inferred from homology"/>
<evidence type="ECO:0000313" key="28">
    <source>
        <dbReference type="Proteomes" id="UP000031197"/>
    </source>
</evidence>
<evidence type="ECO:0000259" key="25">
    <source>
        <dbReference type="Pfam" id="PF02875"/>
    </source>
</evidence>
<evidence type="ECO:0000256" key="8">
    <source>
        <dbReference type="ARBA" id="ARBA00013025"/>
    </source>
</evidence>
<dbReference type="NCBIfam" id="NF008101">
    <property type="entry name" value="PRK10846.1"/>
    <property type="match status" value="1"/>
</dbReference>
<dbReference type="SUPFAM" id="SSF53623">
    <property type="entry name" value="MurD-like peptide ligases, catalytic domain"/>
    <property type="match status" value="1"/>
</dbReference>
<evidence type="ECO:0000256" key="12">
    <source>
        <dbReference type="ARBA" id="ARBA00022741"/>
    </source>
</evidence>
<evidence type="ECO:0000256" key="3">
    <source>
        <dbReference type="ARBA" id="ARBA00004799"/>
    </source>
</evidence>
<evidence type="ECO:0000256" key="22">
    <source>
        <dbReference type="ARBA" id="ARBA00049161"/>
    </source>
</evidence>
<dbReference type="PANTHER" id="PTHR11136:SF0">
    <property type="entry name" value="DIHYDROFOLATE SYNTHETASE-RELATED"/>
    <property type="match status" value="1"/>
</dbReference>
<dbReference type="PANTHER" id="PTHR11136">
    <property type="entry name" value="FOLYLPOLYGLUTAMATE SYNTHASE-RELATED"/>
    <property type="match status" value="1"/>
</dbReference>
<keyword evidence="14" id="KW-0460">Magnesium</keyword>